<keyword evidence="2" id="KW-1185">Reference proteome</keyword>
<proteinExistence type="predicted"/>
<evidence type="ECO:0000313" key="2">
    <source>
        <dbReference type="Proteomes" id="UP001239213"/>
    </source>
</evidence>
<dbReference type="AlphaFoldDB" id="A0AAI9VEG9"/>
<sequence>MAAIYAIFVPRLSSHNFLVRKTSQKAGLLAAGYNINREYTFRRMGANLDPFTACRKIICFVSQNPGCRLQSLLNPCCPEILDPNDPSLSQIIFPGSPSASPTLHPPQRLGIEVNHPSTLPSAAQNSVERHSSAGNPAVHKCQRTERQSLIQPSDSRYHVEGPQQSASALVIGPMFRYAPCPMILWCSFLCIFGEADLSPSL</sequence>
<comment type="caution">
    <text evidence="1">The sequence shown here is derived from an EMBL/GenBank/DDBJ whole genome shotgun (WGS) entry which is preliminary data.</text>
</comment>
<gene>
    <name evidence="1" type="ORF">CCUS01_03801</name>
</gene>
<evidence type="ECO:0000313" key="1">
    <source>
        <dbReference type="EMBL" id="KAK1485660.1"/>
    </source>
</evidence>
<reference evidence="1" key="1">
    <citation type="submission" date="2016-11" db="EMBL/GenBank/DDBJ databases">
        <title>The genome sequence of Colletotrichum cuscutae.</title>
        <authorList>
            <person name="Baroncelli R."/>
        </authorList>
    </citation>
    <scope>NUCLEOTIDE SEQUENCE</scope>
    <source>
        <strain evidence="1">IMI 304802</strain>
    </source>
</reference>
<accession>A0AAI9VEG9</accession>
<dbReference type="Proteomes" id="UP001239213">
    <property type="component" value="Unassembled WGS sequence"/>
</dbReference>
<name>A0AAI9VEG9_9PEZI</name>
<dbReference type="EMBL" id="MPDP01000068">
    <property type="protein sequence ID" value="KAK1485660.1"/>
    <property type="molecule type" value="Genomic_DNA"/>
</dbReference>
<organism evidence="1 2">
    <name type="scientific">Colletotrichum cuscutae</name>
    <dbReference type="NCBI Taxonomy" id="1209917"/>
    <lineage>
        <taxon>Eukaryota</taxon>
        <taxon>Fungi</taxon>
        <taxon>Dikarya</taxon>
        <taxon>Ascomycota</taxon>
        <taxon>Pezizomycotina</taxon>
        <taxon>Sordariomycetes</taxon>
        <taxon>Hypocreomycetidae</taxon>
        <taxon>Glomerellales</taxon>
        <taxon>Glomerellaceae</taxon>
        <taxon>Colletotrichum</taxon>
        <taxon>Colletotrichum acutatum species complex</taxon>
    </lineage>
</organism>
<protein>
    <submittedName>
        <fullName evidence="1">Uncharacterized protein</fullName>
    </submittedName>
</protein>